<evidence type="ECO:0000313" key="2">
    <source>
        <dbReference type="Proteomes" id="UP000184383"/>
    </source>
</evidence>
<dbReference type="EMBL" id="KV878212">
    <property type="protein sequence ID" value="OJJ35058.1"/>
    <property type="molecule type" value="Genomic_DNA"/>
</dbReference>
<dbReference type="InterPro" id="IPR036736">
    <property type="entry name" value="ACP-like_sf"/>
</dbReference>
<sequence>MNEIGVVTESRFSLERFAFQGVPLLTERDLIDAVQLGISCSKDGAVPTQLNVGLVRRSYQPGQSVSYKEDARFGILHNMRNENVLPTEQGGSTDIIRQLMAHSGTDPSILQQKRPRSSELSIITPLSVVGIDSLVSIETRRWWRQNLGLEISILEITNAASITHLVGAAIRGLQAKMGHVSK</sequence>
<accession>A0A1L9RJN1</accession>
<gene>
    <name evidence="1" type="ORF">ASPWEDRAFT_171887</name>
</gene>
<dbReference type="Proteomes" id="UP000184383">
    <property type="component" value="Unassembled WGS sequence"/>
</dbReference>
<dbReference type="RefSeq" id="XP_040688734.1">
    <property type="nucleotide sequence ID" value="XM_040830862.1"/>
</dbReference>
<evidence type="ECO:0008006" key="3">
    <source>
        <dbReference type="Google" id="ProtNLM"/>
    </source>
</evidence>
<dbReference type="VEuPathDB" id="FungiDB:ASPWEDRAFT_171887"/>
<name>A0A1L9RJN1_ASPWE</name>
<protein>
    <recommendedName>
        <fullName evidence="3">Carrier domain-containing protein</fullName>
    </recommendedName>
</protein>
<dbReference type="GeneID" id="63746710"/>
<dbReference type="AlphaFoldDB" id="A0A1L9RJN1"/>
<dbReference type="SUPFAM" id="SSF47336">
    <property type="entry name" value="ACP-like"/>
    <property type="match status" value="1"/>
</dbReference>
<dbReference type="OrthoDB" id="329835at2759"/>
<dbReference type="STRING" id="1073089.A0A1L9RJN1"/>
<evidence type="ECO:0000313" key="1">
    <source>
        <dbReference type="EMBL" id="OJJ35058.1"/>
    </source>
</evidence>
<reference evidence="2" key="1">
    <citation type="journal article" date="2017" name="Genome Biol.">
        <title>Comparative genomics reveals high biological diversity and specific adaptations in the industrially and medically important fungal genus Aspergillus.</title>
        <authorList>
            <person name="de Vries R.P."/>
            <person name="Riley R."/>
            <person name="Wiebenga A."/>
            <person name="Aguilar-Osorio G."/>
            <person name="Amillis S."/>
            <person name="Uchima C.A."/>
            <person name="Anderluh G."/>
            <person name="Asadollahi M."/>
            <person name="Askin M."/>
            <person name="Barry K."/>
            <person name="Battaglia E."/>
            <person name="Bayram O."/>
            <person name="Benocci T."/>
            <person name="Braus-Stromeyer S.A."/>
            <person name="Caldana C."/>
            <person name="Canovas D."/>
            <person name="Cerqueira G.C."/>
            <person name="Chen F."/>
            <person name="Chen W."/>
            <person name="Choi C."/>
            <person name="Clum A."/>
            <person name="Dos Santos R.A."/>
            <person name="Damasio A.R."/>
            <person name="Diallinas G."/>
            <person name="Emri T."/>
            <person name="Fekete E."/>
            <person name="Flipphi M."/>
            <person name="Freyberg S."/>
            <person name="Gallo A."/>
            <person name="Gournas C."/>
            <person name="Habgood R."/>
            <person name="Hainaut M."/>
            <person name="Harispe M.L."/>
            <person name="Henrissat B."/>
            <person name="Hilden K.S."/>
            <person name="Hope R."/>
            <person name="Hossain A."/>
            <person name="Karabika E."/>
            <person name="Karaffa L."/>
            <person name="Karanyi Z."/>
            <person name="Krasevec N."/>
            <person name="Kuo A."/>
            <person name="Kusch H."/>
            <person name="LaButti K."/>
            <person name="Lagendijk E.L."/>
            <person name="Lapidus A."/>
            <person name="Levasseur A."/>
            <person name="Lindquist E."/>
            <person name="Lipzen A."/>
            <person name="Logrieco A.F."/>
            <person name="MacCabe A."/>
            <person name="Maekelae M.R."/>
            <person name="Malavazi I."/>
            <person name="Melin P."/>
            <person name="Meyer V."/>
            <person name="Mielnichuk N."/>
            <person name="Miskei M."/>
            <person name="Molnar A.P."/>
            <person name="Mule G."/>
            <person name="Ngan C.Y."/>
            <person name="Orejas M."/>
            <person name="Orosz E."/>
            <person name="Ouedraogo J.P."/>
            <person name="Overkamp K.M."/>
            <person name="Park H.-S."/>
            <person name="Perrone G."/>
            <person name="Piumi F."/>
            <person name="Punt P.J."/>
            <person name="Ram A.F."/>
            <person name="Ramon A."/>
            <person name="Rauscher S."/>
            <person name="Record E."/>
            <person name="Riano-Pachon D.M."/>
            <person name="Robert V."/>
            <person name="Roehrig J."/>
            <person name="Ruller R."/>
            <person name="Salamov A."/>
            <person name="Salih N.S."/>
            <person name="Samson R.A."/>
            <person name="Sandor E."/>
            <person name="Sanguinetti M."/>
            <person name="Schuetze T."/>
            <person name="Sepcic K."/>
            <person name="Shelest E."/>
            <person name="Sherlock G."/>
            <person name="Sophianopoulou V."/>
            <person name="Squina F.M."/>
            <person name="Sun H."/>
            <person name="Susca A."/>
            <person name="Todd R.B."/>
            <person name="Tsang A."/>
            <person name="Unkles S.E."/>
            <person name="van de Wiele N."/>
            <person name="van Rossen-Uffink D."/>
            <person name="Oliveira J.V."/>
            <person name="Vesth T.C."/>
            <person name="Visser J."/>
            <person name="Yu J.-H."/>
            <person name="Zhou M."/>
            <person name="Andersen M.R."/>
            <person name="Archer D.B."/>
            <person name="Baker S.E."/>
            <person name="Benoit I."/>
            <person name="Brakhage A.A."/>
            <person name="Braus G.H."/>
            <person name="Fischer R."/>
            <person name="Frisvad J.C."/>
            <person name="Goldman G.H."/>
            <person name="Houbraken J."/>
            <person name="Oakley B."/>
            <person name="Pocsi I."/>
            <person name="Scazzocchio C."/>
            <person name="Seiboth B."/>
            <person name="vanKuyk P.A."/>
            <person name="Wortman J."/>
            <person name="Dyer P.S."/>
            <person name="Grigoriev I.V."/>
        </authorList>
    </citation>
    <scope>NUCLEOTIDE SEQUENCE [LARGE SCALE GENOMIC DNA]</scope>
    <source>
        <strain evidence="2">DTO 134E9</strain>
    </source>
</reference>
<keyword evidence="2" id="KW-1185">Reference proteome</keyword>
<organism evidence="1 2">
    <name type="scientific">Aspergillus wentii DTO 134E9</name>
    <dbReference type="NCBI Taxonomy" id="1073089"/>
    <lineage>
        <taxon>Eukaryota</taxon>
        <taxon>Fungi</taxon>
        <taxon>Dikarya</taxon>
        <taxon>Ascomycota</taxon>
        <taxon>Pezizomycotina</taxon>
        <taxon>Eurotiomycetes</taxon>
        <taxon>Eurotiomycetidae</taxon>
        <taxon>Eurotiales</taxon>
        <taxon>Aspergillaceae</taxon>
        <taxon>Aspergillus</taxon>
        <taxon>Aspergillus subgen. Cremei</taxon>
    </lineage>
</organism>
<proteinExistence type="predicted"/>